<comment type="similarity">
    <text evidence="1">Belongs to the BtpA family.</text>
</comment>
<dbReference type="Gene3D" id="3.20.20.70">
    <property type="entry name" value="Aldolase class I"/>
    <property type="match status" value="1"/>
</dbReference>
<dbReference type="PANTHER" id="PTHR21381:SF3">
    <property type="entry name" value="SGC REGION PROTEIN SGCQ-RELATED"/>
    <property type="match status" value="1"/>
</dbReference>
<dbReference type="NCBIfam" id="TIGR00259">
    <property type="entry name" value="thylakoid_BtpA"/>
    <property type="match status" value="1"/>
</dbReference>
<accession>A0A133VM93</accession>
<comment type="caution">
    <text evidence="2">The sequence shown here is derived from an EMBL/GenBank/DDBJ whole genome shotgun (WGS) entry which is preliminary data.</text>
</comment>
<organism evidence="2 3">
    <name type="scientific">candidate division MSBL1 archaeon SCGC-AAA382K21</name>
    <dbReference type="NCBI Taxonomy" id="1698283"/>
    <lineage>
        <taxon>Archaea</taxon>
        <taxon>Methanobacteriati</taxon>
        <taxon>Methanobacteriota</taxon>
        <taxon>candidate division MSBL1</taxon>
    </lineage>
</organism>
<dbReference type="InterPro" id="IPR013785">
    <property type="entry name" value="Aldolase_TIM"/>
</dbReference>
<dbReference type="EMBL" id="LHYH01000001">
    <property type="protein sequence ID" value="KXB07585.1"/>
    <property type="molecule type" value="Genomic_DNA"/>
</dbReference>
<dbReference type="InterPro" id="IPR011060">
    <property type="entry name" value="RibuloseP-bd_barrel"/>
</dbReference>
<dbReference type="CDD" id="cd04722">
    <property type="entry name" value="TIM_phosphate_binding"/>
    <property type="match status" value="1"/>
</dbReference>
<gene>
    <name evidence="2" type="ORF">AKJ54_00020</name>
</gene>
<dbReference type="Pfam" id="PF03437">
    <property type="entry name" value="BtpA"/>
    <property type="match status" value="1"/>
</dbReference>
<sequence>MEYEPDWSKKLYGKRLDSLEDLFGVDKPIIGMIHLLPMPGAPGYDHDVDTIIERALDDAEKLEEGGVDGLIVENMWNIPYFVGSDIPPETISVQSVAARKVVEKVDIPVGANVIHNAGRGDLAVALASGADFMRICLLTGAQVWDTGEFDSGIAAELTRLRKYFDAEDIHIFADIDKKHSQIFPGIDIKTHAIWSEYYLADALIVTGEMTGSPAIVEDVEAVREVSDRPILMGSGMNKDNVPKFLKYADGAIVGTTFKESGITENPVDTERVKEFMSAIEDMR</sequence>
<dbReference type="SUPFAM" id="SSF51366">
    <property type="entry name" value="Ribulose-phoshate binding barrel"/>
    <property type="match status" value="1"/>
</dbReference>
<keyword evidence="3" id="KW-1185">Reference proteome</keyword>
<evidence type="ECO:0000313" key="3">
    <source>
        <dbReference type="Proteomes" id="UP000070504"/>
    </source>
</evidence>
<proteinExistence type="inferred from homology"/>
<evidence type="ECO:0000256" key="1">
    <source>
        <dbReference type="ARBA" id="ARBA00006007"/>
    </source>
</evidence>
<dbReference type="InterPro" id="IPR005137">
    <property type="entry name" value="BtpA"/>
</dbReference>
<protein>
    <submittedName>
        <fullName evidence="2">Photosystem I assembly BtpA</fullName>
    </submittedName>
</protein>
<reference evidence="2 3" key="1">
    <citation type="journal article" date="2016" name="Sci. Rep.">
        <title>Metabolic traits of an uncultured archaeal lineage -MSBL1- from brine pools of the Red Sea.</title>
        <authorList>
            <person name="Mwirichia R."/>
            <person name="Alam I."/>
            <person name="Rashid M."/>
            <person name="Vinu M."/>
            <person name="Ba-Alawi W."/>
            <person name="Anthony Kamau A."/>
            <person name="Kamanda Ngugi D."/>
            <person name="Goker M."/>
            <person name="Klenk H.P."/>
            <person name="Bajic V."/>
            <person name="Stingl U."/>
        </authorList>
    </citation>
    <scope>NUCLEOTIDE SEQUENCE [LARGE SCALE GENOMIC DNA]</scope>
    <source>
        <strain evidence="2">SCGC-AAA382K21</strain>
    </source>
</reference>
<dbReference type="PANTHER" id="PTHR21381">
    <property type="entry name" value="ZGC:162297"/>
    <property type="match status" value="1"/>
</dbReference>
<name>A0A133VM93_9EURY</name>
<dbReference type="PIRSF" id="PIRSF005956">
    <property type="entry name" value="BtpA"/>
    <property type="match status" value="1"/>
</dbReference>
<evidence type="ECO:0000313" key="2">
    <source>
        <dbReference type="EMBL" id="KXB07585.1"/>
    </source>
</evidence>
<dbReference type="AlphaFoldDB" id="A0A133VM93"/>
<dbReference type="Proteomes" id="UP000070504">
    <property type="component" value="Unassembled WGS sequence"/>
</dbReference>